<accession>A0ABY0HFG7</accession>
<evidence type="ECO:0000256" key="1">
    <source>
        <dbReference type="ARBA" id="ARBA00004141"/>
    </source>
</evidence>
<evidence type="ECO:0000256" key="6">
    <source>
        <dbReference type="SAM" id="Phobius"/>
    </source>
</evidence>
<feature type="transmembrane region" description="Helical" evidence="6">
    <location>
        <begin position="388"/>
        <end position="413"/>
    </location>
</feature>
<comment type="caution">
    <text evidence="7">The sequence shown here is derived from an EMBL/GenBank/DDBJ whole genome shotgun (WGS) entry which is preliminary data.</text>
</comment>
<dbReference type="InterPro" id="IPR037272">
    <property type="entry name" value="SNS_sf"/>
</dbReference>
<protein>
    <recommendedName>
        <fullName evidence="9">Creatine transporter</fullName>
    </recommendedName>
</protein>
<dbReference type="PRINTS" id="PR00176">
    <property type="entry name" value="NANEUSMPORT"/>
</dbReference>
<proteinExistence type="predicted"/>
<sequence>MDKFKKILDIFAPNAAKGSDGRDVWGSRLSFVLAAMGGAVGLGNLLRYPSVVFANNGLQWFIPYLIALFFLAIPTLVLEISIGQAYRGGCVIAYNHISRRTKGVGVGIVMTGYVVVTYYVPILAWIMRYFRSSFTNPLPWSGRPTDFFTQDVIANVDAIPGEIDGGRVVSYTSYPGSGMVGETAGWVVFVWFVVWLCMFRGIGLTGRVVYFTMGLPVVMLFILLGRALSLDNAVEGVKLYMGVWHGEKLASGAIWQAACGQIFFSIGVGFGYFISYASYNSKFSNAVQDAVIIATCNSLYEIVGAFAVFGVIGYLGLRPGGDVQLSTFTVGFLTYPEALAQIPGSNFFAVIFFFTLMLLGLSSAFALLEVTVTMVGDSDIGKKISRTLLTTIAVVVSLLLSLMYCTQFGLALLDAVDTWANNLALIFVVWAECVAATTIYRCKDVFGQVGVLSYAIYNGAYLGAMILGLAVAHSVTPAAGAGVAFGLFAVGSVLALVLAKQPDSIAPRFWGGNTWLNCLWWLAFYSGHQLMRDLNLTVGVGKNWSIPVFWGPVLKYVSAPILAIVFAFAYPAFYKVRNDPVHIFAFTVAHFVIVFLVLGLVLPRFFDVFVPMTRRGEGEISYAPQVTAGVTEAHDANNLEGAFEHKPADNTEASMKREASSS</sequence>
<dbReference type="PROSITE" id="PS50267">
    <property type="entry name" value="NA_NEUROTRAN_SYMP_3"/>
    <property type="match status" value="1"/>
</dbReference>
<evidence type="ECO:0000256" key="4">
    <source>
        <dbReference type="ARBA" id="ARBA00022989"/>
    </source>
</evidence>
<evidence type="ECO:0000313" key="7">
    <source>
        <dbReference type="EMBL" id="RYO90244.1"/>
    </source>
</evidence>
<dbReference type="PANTHER" id="PTHR11616">
    <property type="entry name" value="SODIUM/CHLORIDE DEPENDENT TRANSPORTER"/>
    <property type="match status" value="1"/>
</dbReference>
<dbReference type="EMBL" id="QJNS01000059">
    <property type="protein sequence ID" value="RYO90244.1"/>
    <property type="molecule type" value="Genomic_DNA"/>
</dbReference>
<feature type="transmembrane region" description="Helical" evidence="6">
    <location>
        <begin position="29"/>
        <end position="48"/>
    </location>
</feature>
<dbReference type="InterPro" id="IPR000175">
    <property type="entry name" value="Na/ntran_symport"/>
</dbReference>
<dbReference type="PANTHER" id="PTHR11616:SF240">
    <property type="entry name" value="BLOATED TUBULES, ISOFORM B-RELATED"/>
    <property type="match status" value="1"/>
</dbReference>
<feature type="transmembrane region" description="Helical" evidence="6">
    <location>
        <begin position="183"/>
        <end position="202"/>
    </location>
</feature>
<feature type="transmembrane region" description="Helical" evidence="6">
    <location>
        <begin position="209"/>
        <end position="229"/>
    </location>
</feature>
<dbReference type="Proteomes" id="UP000294003">
    <property type="component" value="Unassembled WGS sequence"/>
</dbReference>
<keyword evidence="8" id="KW-1185">Reference proteome</keyword>
<feature type="transmembrane region" description="Helical" evidence="6">
    <location>
        <begin position="478"/>
        <end position="498"/>
    </location>
</feature>
<feature type="transmembrane region" description="Helical" evidence="6">
    <location>
        <begin position="60"/>
        <end position="82"/>
    </location>
</feature>
<keyword evidence="3 6" id="KW-0812">Transmembrane</keyword>
<dbReference type="Pfam" id="PF00209">
    <property type="entry name" value="SNF"/>
    <property type="match status" value="2"/>
</dbReference>
<keyword evidence="2" id="KW-0813">Transport</keyword>
<evidence type="ECO:0000313" key="8">
    <source>
        <dbReference type="Proteomes" id="UP000294003"/>
    </source>
</evidence>
<reference evidence="7 8" key="1">
    <citation type="submission" date="2018-06" db="EMBL/GenBank/DDBJ databases">
        <title>Complete Genomes of Monosporascus.</title>
        <authorList>
            <person name="Robinson A.J."/>
            <person name="Natvig D.O."/>
        </authorList>
    </citation>
    <scope>NUCLEOTIDE SEQUENCE [LARGE SCALE GENOMIC DNA]</scope>
    <source>
        <strain evidence="7 8">CBS 609.92</strain>
    </source>
</reference>
<feature type="transmembrane region" description="Helical" evidence="6">
    <location>
        <begin position="347"/>
        <end position="368"/>
    </location>
</feature>
<dbReference type="SUPFAM" id="SSF161070">
    <property type="entry name" value="SNF-like"/>
    <property type="match status" value="1"/>
</dbReference>
<evidence type="ECO:0008006" key="9">
    <source>
        <dbReference type="Google" id="ProtNLM"/>
    </source>
</evidence>
<feature type="transmembrane region" description="Helical" evidence="6">
    <location>
        <begin position="291"/>
        <end position="317"/>
    </location>
</feature>
<feature type="transmembrane region" description="Helical" evidence="6">
    <location>
        <begin position="451"/>
        <end position="472"/>
    </location>
</feature>
<feature type="transmembrane region" description="Helical" evidence="6">
    <location>
        <begin position="581"/>
        <end position="602"/>
    </location>
</feature>
<organism evidence="7 8">
    <name type="scientific">Monosporascus cannonballus</name>
    <dbReference type="NCBI Taxonomy" id="155416"/>
    <lineage>
        <taxon>Eukaryota</taxon>
        <taxon>Fungi</taxon>
        <taxon>Dikarya</taxon>
        <taxon>Ascomycota</taxon>
        <taxon>Pezizomycotina</taxon>
        <taxon>Sordariomycetes</taxon>
        <taxon>Xylariomycetidae</taxon>
        <taxon>Xylariales</taxon>
        <taxon>Xylariales incertae sedis</taxon>
        <taxon>Monosporascus</taxon>
    </lineage>
</organism>
<feature type="transmembrane region" description="Helical" evidence="6">
    <location>
        <begin position="548"/>
        <end position="569"/>
    </location>
</feature>
<evidence type="ECO:0000256" key="3">
    <source>
        <dbReference type="ARBA" id="ARBA00022692"/>
    </source>
</evidence>
<comment type="subcellular location">
    <subcellularLocation>
        <location evidence="1">Membrane</location>
        <topology evidence="1">Multi-pass membrane protein</topology>
    </subcellularLocation>
</comment>
<feature type="transmembrane region" description="Helical" evidence="6">
    <location>
        <begin position="510"/>
        <end position="528"/>
    </location>
</feature>
<keyword evidence="5 6" id="KW-0472">Membrane</keyword>
<feature type="transmembrane region" description="Helical" evidence="6">
    <location>
        <begin position="419"/>
        <end position="439"/>
    </location>
</feature>
<dbReference type="CDD" id="cd11554">
    <property type="entry name" value="SLC6sbd_u2"/>
    <property type="match status" value="1"/>
</dbReference>
<evidence type="ECO:0000256" key="2">
    <source>
        <dbReference type="ARBA" id="ARBA00022448"/>
    </source>
</evidence>
<feature type="transmembrane region" description="Helical" evidence="6">
    <location>
        <begin position="103"/>
        <end position="127"/>
    </location>
</feature>
<evidence type="ECO:0000256" key="5">
    <source>
        <dbReference type="ARBA" id="ARBA00023136"/>
    </source>
</evidence>
<gene>
    <name evidence="7" type="ORF">DL762_002766</name>
</gene>
<keyword evidence="4 6" id="KW-1133">Transmembrane helix</keyword>
<feature type="transmembrane region" description="Helical" evidence="6">
    <location>
        <begin position="249"/>
        <end position="279"/>
    </location>
</feature>
<name>A0ABY0HFG7_9PEZI</name>